<feature type="domain" description="Yip1" evidence="6">
    <location>
        <begin position="13"/>
        <end position="183"/>
    </location>
</feature>
<proteinExistence type="predicted"/>
<evidence type="ECO:0000259" key="6">
    <source>
        <dbReference type="Pfam" id="PF04893"/>
    </source>
</evidence>
<dbReference type="GO" id="GO:0016020">
    <property type="term" value="C:membrane"/>
    <property type="evidence" value="ECO:0007669"/>
    <property type="project" value="UniProtKB-SubCell"/>
</dbReference>
<evidence type="ECO:0000256" key="3">
    <source>
        <dbReference type="ARBA" id="ARBA00022989"/>
    </source>
</evidence>
<evidence type="ECO:0000256" key="1">
    <source>
        <dbReference type="ARBA" id="ARBA00004141"/>
    </source>
</evidence>
<keyword evidence="4 5" id="KW-0472">Membrane</keyword>
<name>A0A840UV83_9BACT</name>
<feature type="transmembrane region" description="Helical" evidence="5">
    <location>
        <begin position="171"/>
        <end position="198"/>
    </location>
</feature>
<dbReference type="EMBL" id="JACHEO010000001">
    <property type="protein sequence ID" value="MBB5346628.1"/>
    <property type="molecule type" value="Genomic_DNA"/>
</dbReference>
<keyword evidence="2 5" id="KW-0812">Transmembrane</keyword>
<comment type="subcellular location">
    <subcellularLocation>
        <location evidence="1">Membrane</location>
        <topology evidence="1">Multi-pass membrane protein</topology>
    </subcellularLocation>
</comment>
<evidence type="ECO:0000313" key="7">
    <source>
        <dbReference type="EMBL" id="MBB5346628.1"/>
    </source>
</evidence>
<dbReference type="RefSeq" id="WP_183347627.1">
    <property type="nucleotide sequence ID" value="NZ_JACHEO010000001.1"/>
</dbReference>
<feature type="transmembrane region" description="Helical" evidence="5">
    <location>
        <begin position="35"/>
        <end position="59"/>
    </location>
</feature>
<feature type="transmembrane region" description="Helical" evidence="5">
    <location>
        <begin position="79"/>
        <end position="100"/>
    </location>
</feature>
<evidence type="ECO:0000313" key="8">
    <source>
        <dbReference type="Proteomes" id="UP000539642"/>
    </source>
</evidence>
<gene>
    <name evidence="7" type="ORF">HNQ81_000335</name>
</gene>
<dbReference type="Pfam" id="PF04893">
    <property type="entry name" value="Yip1"/>
    <property type="match status" value="1"/>
</dbReference>
<protein>
    <recommendedName>
        <fullName evidence="6">Yip1 domain-containing protein</fullName>
    </recommendedName>
</protein>
<feature type="transmembrane region" description="Helical" evidence="5">
    <location>
        <begin position="138"/>
        <end position="159"/>
    </location>
</feature>
<feature type="transmembrane region" description="Helical" evidence="5">
    <location>
        <begin position="112"/>
        <end position="132"/>
    </location>
</feature>
<accession>A0A840UV83</accession>
<sequence length="415" mass="44320">MDFNRIMTRVQAILKNPKATWPVIAGEPTTVRELYIGYILLLAAISPVAAFLKLSVFGVGVPMMGTYRMGFGAGVGNMLFSYGLSLAAIYLVGMVVNFLAPTFGGEKNDLQALKVVAYSYTAAWVAGAAQILPWIGMLIALAGSIYSIYLLYLGLPVLMKCPSHKAMGYTAVTMVAAMVISFMVSVVVGGLFGGMGMMPGGQMNGPGQGSFDKDSPGGRVEEWTRKMESATREVEQAQQSGDARQQSEAMGKMMATALGNDGQIETLAPERIRAFLPEMLSGYTRSSISAERTAAMGFQISTATASYENGSGNTLDLEITDMGLARGVMAFAGWFGVEQEKTTDTGFEKTYRQGKNFFHEQWDSGSGSGEYGTVAGERFIVKISGPAVDIEVLKEAMKGIDLAALAALKNEGVKK</sequence>
<organism evidence="7 8">
    <name type="scientific">Desulfoprunum benzoelyticum</name>
    <dbReference type="NCBI Taxonomy" id="1506996"/>
    <lineage>
        <taxon>Bacteria</taxon>
        <taxon>Pseudomonadati</taxon>
        <taxon>Thermodesulfobacteriota</taxon>
        <taxon>Desulfobulbia</taxon>
        <taxon>Desulfobulbales</taxon>
        <taxon>Desulfobulbaceae</taxon>
        <taxon>Desulfoprunum</taxon>
    </lineage>
</organism>
<keyword evidence="3 5" id="KW-1133">Transmembrane helix</keyword>
<evidence type="ECO:0000256" key="4">
    <source>
        <dbReference type="ARBA" id="ARBA00023136"/>
    </source>
</evidence>
<dbReference type="Proteomes" id="UP000539642">
    <property type="component" value="Unassembled WGS sequence"/>
</dbReference>
<evidence type="ECO:0000256" key="5">
    <source>
        <dbReference type="SAM" id="Phobius"/>
    </source>
</evidence>
<evidence type="ECO:0000256" key="2">
    <source>
        <dbReference type="ARBA" id="ARBA00022692"/>
    </source>
</evidence>
<keyword evidence="8" id="KW-1185">Reference proteome</keyword>
<dbReference type="AlphaFoldDB" id="A0A840UV83"/>
<comment type="caution">
    <text evidence="7">The sequence shown here is derived from an EMBL/GenBank/DDBJ whole genome shotgun (WGS) entry which is preliminary data.</text>
</comment>
<dbReference type="InterPro" id="IPR006977">
    <property type="entry name" value="Yip1_dom"/>
</dbReference>
<reference evidence="7 8" key="1">
    <citation type="submission" date="2020-08" db="EMBL/GenBank/DDBJ databases">
        <title>Genomic Encyclopedia of Type Strains, Phase IV (KMG-IV): sequencing the most valuable type-strain genomes for metagenomic binning, comparative biology and taxonomic classification.</title>
        <authorList>
            <person name="Goeker M."/>
        </authorList>
    </citation>
    <scope>NUCLEOTIDE SEQUENCE [LARGE SCALE GENOMIC DNA]</scope>
    <source>
        <strain evidence="7 8">DSM 28570</strain>
    </source>
</reference>